<comment type="caution">
    <text evidence="1">The sequence shown here is derived from an EMBL/GenBank/DDBJ whole genome shotgun (WGS) entry which is preliminary data.</text>
</comment>
<name>A0AAD9LLL9_9STRA</name>
<evidence type="ECO:0000313" key="1">
    <source>
        <dbReference type="EMBL" id="KAK1941195.1"/>
    </source>
</evidence>
<protein>
    <submittedName>
        <fullName evidence="1">Uncharacterized protein</fullName>
    </submittedName>
</protein>
<gene>
    <name evidence="1" type="ORF">P3T76_007061</name>
</gene>
<proteinExistence type="predicted"/>
<dbReference type="AlphaFoldDB" id="A0AAD9LLL9"/>
<keyword evidence="2" id="KW-1185">Reference proteome</keyword>
<evidence type="ECO:0000313" key="2">
    <source>
        <dbReference type="Proteomes" id="UP001259832"/>
    </source>
</evidence>
<dbReference type="Proteomes" id="UP001259832">
    <property type="component" value="Unassembled WGS sequence"/>
</dbReference>
<accession>A0AAD9LLL9</accession>
<reference evidence="1" key="1">
    <citation type="submission" date="2023-08" db="EMBL/GenBank/DDBJ databases">
        <title>Reference Genome Resource for the Citrus Pathogen Phytophthora citrophthora.</title>
        <authorList>
            <person name="Moller H."/>
            <person name="Coetzee B."/>
            <person name="Rose L.J."/>
            <person name="Van Niekerk J.M."/>
        </authorList>
    </citation>
    <scope>NUCLEOTIDE SEQUENCE</scope>
    <source>
        <strain evidence="1">STE-U-9442</strain>
    </source>
</reference>
<sequence>MAEARINREIAKSLPSDEVPRGSVCKATVDQWDEFQELENQEVRSSCMELIEGDIYIVELPTSDRETFISEMRLAILCQPAVQRYLKCYGSAYSSNRSPNQPRLQADESYGLRRETGSLLPQGVPNFGAWQCKVGTHSCWKLAKRERGGTTPGMLDWKAQRWAGILGVRFVLCVAVTDKLATAEYELYTVRPPARRLRIYRAEIENLDQDPVSIVAPRTEVRFDARALLGLQPGGPVPRDPPTPSGAVFPDPLVVDLCQVLADARR</sequence>
<organism evidence="1 2">
    <name type="scientific">Phytophthora citrophthora</name>
    <dbReference type="NCBI Taxonomy" id="4793"/>
    <lineage>
        <taxon>Eukaryota</taxon>
        <taxon>Sar</taxon>
        <taxon>Stramenopiles</taxon>
        <taxon>Oomycota</taxon>
        <taxon>Peronosporomycetes</taxon>
        <taxon>Peronosporales</taxon>
        <taxon>Peronosporaceae</taxon>
        <taxon>Phytophthora</taxon>
    </lineage>
</organism>
<dbReference type="EMBL" id="JASMQC010000012">
    <property type="protein sequence ID" value="KAK1941195.1"/>
    <property type="molecule type" value="Genomic_DNA"/>
</dbReference>